<comment type="caution">
    <text evidence="2">The sequence shown here is derived from an EMBL/GenBank/DDBJ whole genome shotgun (WGS) entry which is preliminary data.</text>
</comment>
<accession>A0A0G0HIN1</accession>
<reference evidence="2 3" key="1">
    <citation type="journal article" date="2015" name="Nature">
        <title>rRNA introns, odd ribosomes, and small enigmatic genomes across a large radiation of phyla.</title>
        <authorList>
            <person name="Brown C.T."/>
            <person name="Hug L.A."/>
            <person name="Thomas B.C."/>
            <person name="Sharon I."/>
            <person name="Castelle C.J."/>
            <person name="Singh A."/>
            <person name="Wilkins M.J."/>
            <person name="Williams K.H."/>
            <person name="Banfield J.F."/>
        </authorList>
    </citation>
    <scope>NUCLEOTIDE SEQUENCE [LARGE SCALE GENOMIC DNA]</scope>
</reference>
<evidence type="ECO:0000313" key="3">
    <source>
        <dbReference type="Proteomes" id="UP000034471"/>
    </source>
</evidence>
<proteinExistence type="predicted"/>
<feature type="domain" description="NYN" evidence="1">
    <location>
        <begin position="13"/>
        <end position="108"/>
    </location>
</feature>
<gene>
    <name evidence="2" type="ORF">US54_C0010G0016</name>
</gene>
<dbReference type="Gene3D" id="3.40.50.1010">
    <property type="entry name" value="5'-nuclease"/>
    <property type="match status" value="1"/>
</dbReference>
<dbReference type="Proteomes" id="UP000034471">
    <property type="component" value="Unassembled WGS sequence"/>
</dbReference>
<dbReference type="AlphaFoldDB" id="A0A0G0HIN1"/>
<dbReference type="InterPro" id="IPR021139">
    <property type="entry name" value="NYN"/>
</dbReference>
<evidence type="ECO:0000259" key="1">
    <source>
        <dbReference type="Pfam" id="PF01936"/>
    </source>
</evidence>
<dbReference type="STRING" id="1618481.US54_C0010G0016"/>
<protein>
    <recommendedName>
        <fullName evidence="1">NYN domain-containing protein</fullName>
    </recommendedName>
</protein>
<name>A0A0G0HIN1_9BACT</name>
<organism evidence="2 3">
    <name type="scientific">Candidatus Roizmanbacteria bacterium GW2011_GWA2_37_7</name>
    <dbReference type="NCBI Taxonomy" id="1618481"/>
    <lineage>
        <taxon>Bacteria</taxon>
        <taxon>Candidatus Roizmaniibacteriota</taxon>
    </lineage>
</organism>
<sequence length="115" mass="13540">MDKKKTKNKNYAFIDGQNLYMGTTKLEVHPWKINLARFRIYLEQKYDVSNAYYFLGYVQVANQDLYEEIQKAGFVLIFREHNTAMIGKKKGNVDSDIIFQIMKKLYKKEKGSLGI</sequence>
<dbReference type="GO" id="GO:0004540">
    <property type="term" value="F:RNA nuclease activity"/>
    <property type="evidence" value="ECO:0007669"/>
    <property type="project" value="InterPro"/>
</dbReference>
<dbReference type="Pfam" id="PF01936">
    <property type="entry name" value="NYN"/>
    <property type="match status" value="1"/>
</dbReference>
<evidence type="ECO:0000313" key="2">
    <source>
        <dbReference type="EMBL" id="KKQ38435.1"/>
    </source>
</evidence>
<dbReference type="EMBL" id="LBTJ01000010">
    <property type="protein sequence ID" value="KKQ38435.1"/>
    <property type="molecule type" value="Genomic_DNA"/>
</dbReference>